<dbReference type="CDD" id="cd00093">
    <property type="entry name" value="HTH_XRE"/>
    <property type="match status" value="1"/>
</dbReference>
<dbReference type="EMBL" id="PVEP01000001">
    <property type="protein sequence ID" value="PQV59228.1"/>
    <property type="molecule type" value="Genomic_DNA"/>
</dbReference>
<accession>A0A2S8SEW8</accession>
<dbReference type="AlphaFoldDB" id="A0A2S8SEW8"/>
<dbReference type="RefSeq" id="WP_105513415.1">
    <property type="nucleotide sequence ID" value="NZ_PVEP01000001.1"/>
</dbReference>
<dbReference type="PROSITE" id="PS50943">
    <property type="entry name" value="HTH_CROC1"/>
    <property type="match status" value="1"/>
</dbReference>
<dbReference type="GO" id="GO:0003677">
    <property type="term" value="F:DNA binding"/>
    <property type="evidence" value="ECO:0007669"/>
    <property type="project" value="InterPro"/>
</dbReference>
<dbReference type="Gene3D" id="1.10.260.40">
    <property type="entry name" value="lambda repressor-like DNA-binding domains"/>
    <property type="match status" value="1"/>
</dbReference>
<reference evidence="2 3" key="1">
    <citation type="submission" date="2018-02" db="EMBL/GenBank/DDBJ databases">
        <title>Genomic Encyclopedia of Archaeal and Bacterial Type Strains, Phase II (KMG-II): from individual species to whole genera.</title>
        <authorList>
            <person name="Goeker M."/>
        </authorList>
    </citation>
    <scope>NUCLEOTIDE SEQUENCE [LARGE SCALE GENOMIC DNA]</scope>
    <source>
        <strain evidence="2 3">DSM 18921</strain>
    </source>
</reference>
<feature type="domain" description="HTH cro/C1-type" evidence="1">
    <location>
        <begin position="24"/>
        <end position="74"/>
    </location>
</feature>
<dbReference type="InterPro" id="IPR010982">
    <property type="entry name" value="Lambda_DNA-bd_dom_sf"/>
</dbReference>
<organism evidence="2 3">
    <name type="scientific">Albidovulum denitrificans</name>
    <dbReference type="NCBI Taxonomy" id="404881"/>
    <lineage>
        <taxon>Bacteria</taxon>
        <taxon>Pseudomonadati</taxon>
        <taxon>Pseudomonadota</taxon>
        <taxon>Alphaproteobacteria</taxon>
        <taxon>Rhodobacterales</taxon>
        <taxon>Paracoccaceae</taxon>
        <taxon>Albidovulum</taxon>
    </lineage>
</organism>
<name>A0A2S8SEW8_9RHOB</name>
<proteinExistence type="predicted"/>
<dbReference type="Proteomes" id="UP000238338">
    <property type="component" value="Unassembled WGS sequence"/>
</dbReference>
<evidence type="ECO:0000313" key="3">
    <source>
        <dbReference type="Proteomes" id="UP000238338"/>
    </source>
</evidence>
<dbReference type="Pfam" id="PF01381">
    <property type="entry name" value="HTH_3"/>
    <property type="match status" value="1"/>
</dbReference>
<gene>
    <name evidence="2" type="ORF">LX70_01052</name>
</gene>
<evidence type="ECO:0000313" key="2">
    <source>
        <dbReference type="EMBL" id="PQV59228.1"/>
    </source>
</evidence>
<keyword evidence="3" id="KW-1185">Reference proteome</keyword>
<dbReference type="OrthoDB" id="8895516at2"/>
<dbReference type="SUPFAM" id="SSF47413">
    <property type="entry name" value="lambda repressor-like DNA-binding domains"/>
    <property type="match status" value="1"/>
</dbReference>
<comment type="caution">
    <text evidence="2">The sequence shown here is derived from an EMBL/GenBank/DDBJ whole genome shotgun (WGS) entry which is preliminary data.</text>
</comment>
<dbReference type="SMART" id="SM00530">
    <property type="entry name" value="HTH_XRE"/>
    <property type="match status" value="1"/>
</dbReference>
<sequence length="296" mass="32737">MQINIDKRDRASLFRDRLGQSMGEREMTQSGLARAVGVDRSTISQLLGDQGARLPNAQVVAECAAALGVSADWLLGLTERPERLADLLATSLTMTEAPRALIDETIFNWHQEAAGYKIRHVPATLPDMLKTHAMLRWEYEPQLGRTAEQAIGASEDRLSLMRRSGSDYEIALPLHELISFTRAEGYYAGLPAEVRAGQIARLRDLYAQLYPALRIYVFDARRVFSAPVTVFGPRLAVLYLGRHYIAFRDSARVQSFSGHFDWLVRESDSGARDFVSLLNDLAGDAGLQTGVSPAGS</sequence>
<evidence type="ECO:0000259" key="1">
    <source>
        <dbReference type="PROSITE" id="PS50943"/>
    </source>
</evidence>
<dbReference type="InterPro" id="IPR001387">
    <property type="entry name" value="Cro/C1-type_HTH"/>
</dbReference>
<protein>
    <submittedName>
        <fullName evidence="2">Helix-turn-helix protein</fullName>
    </submittedName>
</protein>